<dbReference type="Proteomes" id="UP000029644">
    <property type="component" value="Unassembled WGS sequence"/>
</dbReference>
<organism evidence="2 4">
    <name type="scientific">Algibacter lectus</name>
    <dbReference type="NCBI Taxonomy" id="221126"/>
    <lineage>
        <taxon>Bacteria</taxon>
        <taxon>Pseudomonadati</taxon>
        <taxon>Bacteroidota</taxon>
        <taxon>Flavobacteriia</taxon>
        <taxon>Flavobacteriales</taxon>
        <taxon>Flavobacteriaceae</taxon>
        <taxon>Algibacter</taxon>
    </lineage>
</organism>
<comment type="caution">
    <text evidence="2">The sequence shown here is derived from an EMBL/GenBank/DDBJ whole genome shotgun (WGS) entry which is preliminary data.</text>
</comment>
<accession>A0A4R8MDT3</accession>
<sequence>MPCDEANHVCDKSQYKEASLLEKIKLNLHLIYCKACRGYSKNNAKLTKRIEAAELECLDPKCKEDMKKDLEKALKEQLH</sequence>
<dbReference type="EMBL" id="BBNU01000004">
    <property type="protein sequence ID" value="GAL78906.1"/>
    <property type="molecule type" value="Genomic_DNA"/>
</dbReference>
<evidence type="ECO:0000313" key="2">
    <source>
        <dbReference type="EMBL" id="GAL78906.1"/>
    </source>
</evidence>
<evidence type="ECO:0000313" key="6">
    <source>
        <dbReference type="Proteomes" id="UP000294824"/>
    </source>
</evidence>
<dbReference type="Proteomes" id="UP000029643">
    <property type="component" value="Unassembled WGS sequence"/>
</dbReference>
<evidence type="ECO:0000313" key="4">
    <source>
        <dbReference type="Proteomes" id="UP000029643"/>
    </source>
</evidence>
<gene>
    <name evidence="3" type="ORF">DFQ06_1839</name>
    <name evidence="2" type="ORF">JCM19274_3464</name>
    <name evidence="1" type="ORF">JCM19300_3940</name>
</gene>
<reference evidence="4 5" key="1">
    <citation type="journal article" date="2014" name="Genome Announc.">
        <title>Draft Genome Sequences of Marine Flavobacterium Algibacter lectus Strains SS8 and NR4.</title>
        <authorList>
            <person name="Takatani N."/>
            <person name="Nakanishi M."/>
            <person name="Meirelles P."/>
            <person name="Mino S."/>
            <person name="Suda W."/>
            <person name="Oshima K."/>
            <person name="Hattori M."/>
            <person name="Ohkuma M."/>
            <person name="Hosokawa M."/>
            <person name="Miyashita K."/>
            <person name="Thompson F.L."/>
            <person name="Niwa A."/>
            <person name="Sawabe T."/>
            <person name="Sawabe T."/>
        </authorList>
    </citation>
    <scope>NUCLEOTIDE SEQUENCE [LARGE SCALE GENOMIC DNA]</scope>
    <source>
        <strain evidence="2">JCM 19274</strain>
        <strain evidence="1 5">JCM 19300</strain>
        <strain evidence="4">JCM19274</strain>
    </source>
</reference>
<name>A0A090WPH7_9FLAO</name>
<keyword evidence="6" id="KW-1185">Reference proteome</keyword>
<dbReference type="EMBL" id="BBNQ01000001">
    <property type="protein sequence ID" value="GAL61002.1"/>
    <property type="molecule type" value="Genomic_DNA"/>
</dbReference>
<evidence type="ECO:0000313" key="5">
    <source>
        <dbReference type="Proteomes" id="UP000029644"/>
    </source>
</evidence>
<evidence type="ECO:0000313" key="1">
    <source>
        <dbReference type="EMBL" id="GAL61002.1"/>
    </source>
</evidence>
<dbReference type="EMBL" id="SORL01000008">
    <property type="protein sequence ID" value="TDY62025.1"/>
    <property type="molecule type" value="Genomic_DNA"/>
</dbReference>
<evidence type="ECO:0000313" key="3">
    <source>
        <dbReference type="EMBL" id="TDY62025.1"/>
    </source>
</evidence>
<dbReference type="Proteomes" id="UP000294824">
    <property type="component" value="Unassembled WGS sequence"/>
</dbReference>
<dbReference type="AlphaFoldDB" id="A0A090WPH7"/>
<dbReference type="STRING" id="221126.SAMN04489722_103484"/>
<proteinExistence type="predicted"/>
<evidence type="ECO:0008006" key="7">
    <source>
        <dbReference type="Google" id="ProtNLM"/>
    </source>
</evidence>
<accession>A0A090WPH7</accession>
<reference evidence="3 6" key="2">
    <citation type="submission" date="2019-03" db="EMBL/GenBank/DDBJ databases">
        <title>Genomic Encyclopedia of Type Strains, Phase III (KMG-III): the genomes of soil and plant-associated and newly described type strains.</title>
        <authorList>
            <person name="Whitman W."/>
        </authorList>
    </citation>
    <scope>NUCLEOTIDE SEQUENCE [LARGE SCALE GENOMIC DNA]</scope>
    <source>
        <strain evidence="3 6">CECT 8301</strain>
    </source>
</reference>
<protein>
    <recommendedName>
        <fullName evidence="7">Glycine dehydrogenase</fullName>
    </recommendedName>
</protein>